<sequence>MDRKQLVKFISIPLLSSLLILPMDVNARSIEDLTQEKEQLEKQLRELDGESTSQQVKLDGLEARKEQLRTGTIVLQEKIDALTLQMAGQQVTQGQKLGIMGTTGDSTGVHLHFEVYENGIQVDPAPYLGL</sequence>
<dbReference type="GeneID" id="32031359"/>
<dbReference type="EMBL" id="ADNT01000067">
    <property type="protein sequence ID" value="EFG49722.1"/>
    <property type="molecule type" value="Genomic_DNA"/>
</dbReference>
<feature type="coiled-coil region" evidence="1">
    <location>
        <begin position="23"/>
        <end position="57"/>
    </location>
</feature>
<dbReference type="Proteomes" id="UP000003764">
    <property type="component" value="Unassembled WGS sequence"/>
</dbReference>
<organism evidence="3 4">
    <name type="scientific">Aerococcus viridans (strain ATCC 11563 / DSM 20340 / CCUG 4311 / JCM 20461 / NBRC 12219 / NCTC 8251 / M1)</name>
    <dbReference type="NCBI Taxonomy" id="655812"/>
    <lineage>
        <taxon>Bacteria</taxon>
        <taxon>Bacillati</taxon>
        <taxon>Bacillota</taxon>
        <taxon>Bacilli</taxon>
        <taxon>Lactobacillales</taxon>
        <taxon>Aerococcaceae</taxon>
        <taxon>Aerococcus</taxon>
    </lineage>
</organism>
<accession>A0ABP2I913</accession>
<dbReference type="InterPro" id="IPR016047">
    <property type="entry name" value="M23ase_b-sheet_dom"/>
</dbReference>
<feature type="domain" description="M23ase beta-sheet core" evidence="2">
    <location>
        <begin position="79"/>
        <end position="124"/>
    </location>
</feature>
<comment type="caution">
    <text evidence="3">The sequence shown here is derived from an EMBL/GenBank/DDBJ whole genome shotgun (WGS) entry which is preliminary data.</text>
</comment>
<reference evidence="3 4" key="1">
    <citation type="submission" date="2010-04" db="EMBL/GenBank/DDBJ databases">
        <authorList>
            <person name="Muzny D."/>
            <person name="Qin X."/>
            <person name="Deng J."/>
            <person name="Jiang H."/>
            <person name="Liu Y."/>
            <person name="Qu J."/>
            <person name="Song X.-Z."/>
            <person name="Zhang L."/>
            <person name="Thornton R."/>
            <person name="Coyle M."/>
            <person name="Francisco L."/>
            <person name="Jackson L."/>
            <person name="Javaid M."/>
            <person name="Korchina V."/>
            <person name="Kovar C."/>
            <person name="Mata R."/>
            <person name="Mathew T."/>
            <person name="Ngo R."/>
            <person name="Nguyen L."/>
            <person name="Nguyen N."/>
            <person name="Okwuonu G."/>
            <person name="Ongeri F."/>
            <person name="Pham C."/>
            <person name="Simmons D."/>
            <person name="Wilczek-Boney K."/>
            <person name="Hale W."/>
            <person name="Jakkamsetti A."/>
            <person name="Pham P."/>
            <person name="Ruth R."/>
            <person name="San Lucas F."/>
            <person name="Warren J."/>
            <person name="Zhang J."/>
            <person name="Zhao Z."/>
            <person name="Zhou C."/>
            <person name="Zhu D."/>
            <person name="Lee S."/>
            <person name="Bess C."/>
            <person name="Blankenburg K."/>
            <person name="Forbes L."/>
            <person name="Fu Q."/>
            <person name="Gubbala S."/>
            <person name="Hirani K."/>
            <person name="Jayaseelan J.C."/>
            <person name="Lara F."/>
            <person name="Munidasa M."/>
            <person name="Palculict T."/>
            <person name="Patil S."/>
            <person name="Pu L.-L."/>
            <person name="Saada N."/>
            <person name="Tang L."/>
            <person name="Weissenberger G."/>
            <person name="Zhu Y."/>
            <person name="Hemphill L."/>
            <person name="Shang Y."/>
            <person name="Youmans B."/>
            <person name="Ayvaz T."/>
            <person name="Ross M."/>
            <person name="Santibanez J."/>
            <person name="Aqrawi P."/>
            <person name="Gross S."/>
            <person name="Joshi V."/>
            <person name="Fowler G."/>
            <person name="Nazareth L."/>
            <person name="Reid J."/>
            <person name="Worley K."/>
            <person name="Petrosino J."/>
            <person name="Highlander S."/>
            <person name="Gibbs R."/>
            <person name="Gibbs R."/>
        </authorList>
    </citation>
    <scope>NUCLEOTIDE SEQUENCE [LARGE SCALE GENOMIC DNA]</scope>
    <source>
        <strain evidence="3 4">ATCC 11563</strain>
    </source>
</reference>
<name>A0ABP2I913_AERVM</name>
<keyword evidence="1" id="KW-0175">Coiled coil</keyword>
<keyword evidence="4" id="KW-1185">Reference proteome</keyword>
<evidence type="ECO:0000313" key="4">
    <source>
        <dbReference type="Proteomes" id="UP000003764"/>
    </source>
</evidence>
<gene>
    <name evidence="3" type="ORF">HMPREF0061_0926</name>
</gene>
<dbReference type="PANTHER" id="PTHR21666:SF270">
    <property type="entry name" value="MUREIN HYDROLASE ACTIVATOR ENVC"/>
    <property type="match status" value="1"/>
</dbReference>
<protein>
    <submittedName>
        <fullName evidence="3">Peptidase, M23 family</fullName>
    </submittedName>
</protein>
<dbReference type="RefSeq" id="WP_003142437.1">
    <property type="nucleotide sequence ID" value="NZ_ADNT01000067.1"/>
</dbReference>
<dbReference type="InterPro" id="IPR050570">
    <property type="entry name" value="Cell_wall_metabolism_enzyme"/>
</dbReference>
<dbReference type="PANTHER" id="PTHR21666">
    <property type="entry name" value="PEPTIDASE-RELATED"/>
    <property type="match status" value="1"/>
</dbReference>
<evidence type="ECO:0000313" key="3">
    <source>
        <dbReference type="EMBL" id="EFG49722.1"/>
    </source>
</evidence>
<proteinExistence type="predicted"/>
<dbReference type="SUPFAM" id="SSF51261">
    <property type="entry name" value="Duplicated hybrid motif"/>
    <property type="match status" value="1"/>
</dbReference>
<dbReference type="Gene3D" id="2.70.70.10">
    <property type="entry name" value="Glucose Permease (Domain IIA)"/>
    <property type="match status" value="1"/>
</dbReference>
<dbReference type="InterPro" id="IPR011055">
    <property type="entry name" value="Dup_hybrid_motif"/>
</dbReference>
<dbReference type="CDD" id="cd12797">
    <property type="entry name" value="M23_peptidase"/>
    <property type="match status" value="1"/>
</dbReference>
<evidence type="ECO:0000259" key="2">
    <source>
        <dbReference type="Pfam" id="PF01551"/>
    </source>
</evidence>
<evidence type="ECO:0000256" key="1">
    <source>
        <dbReference type="SAM" id="Coils"/>
    </source>
</evidence>
<dbReference type="Pfam" id="PF01551">
    <property type="entry name" value="Peptidase_M23"/>
    <property type="match status" value="1"/>
</dbReference>